<dbReference type="GO" id="GO:0016705">
    <property type="term" value="F:oxidoreductase activity, acting on paired donors, with incorporation or reduction of molecular oxygen"/>
    <property type="evidence" value="ECO:0007669"/>
    <property type="project" value="InterPro"/>
</dbReference>
<dbReference type="InterPro" id="IPR017972">
    <property type="entry name" value="Cyt_P450_CS"/>
</dbReference>
<dbReference type="InterPro" id="IPR036396">
    <property type="entry name" value="Cyt_P450_sf"/>
</dbReference>
<evidence type="ECO:0000256" key="4">
    <source>
        <dbReference type="ARBA" id="ARBA00022723"/>
    </source>
</evidence>
<reference evidence="9" key="2">
    <citation type="submission" date="2022-06" db="UniProtKB">
        <authorList>
            <consortium name="EnsemblMetazoa"/>
        </authorList>
    </citation>
    <scope>IDENTIFICATION</scope>
    <source>
        <strain evidence="9">DF5081</strain>
    </source>
</reference>
<evidence type="ECO:0000256" key="7">
    <source>
        <dbReference type="ARBA" id="ARBA00023033"/>
    </source>
</evidence>
<comment type="similarity">
    <text evidence="2 8">Belongs to the cytochrome P450 family.</text>
</comment>
<keyword evidence="4 8" id="KW-0479">Metal-binding</keyword>
<dbReference type="InterPro" id="IPR001128">
    <property type="entry name" value="Cyt_P450"/>
</dbReference>
<dbReference type="PRINTS" id="PR00385">
    <property type="entry name" value="P450"/>
</dbReference>
<dbReference type="PANTHER" id="PTHR24292">
    <property type="entry name" value="CYTOCHROME P450"/>
    <property type="match status" value="1"/>
</dbReference>
<dbReference type="Gene3D" id="1.10.630.10">
    <property type="entry name" value="Cytochrome P450"/>
    <property type="match status" value="2"/>
</dbReference>
<dbReference type="InterPro" id="IPR050476">
    <property type="entry name" value="Insect_CytP450_Detox"/>
</dbReference>
<dbReference type="GO" id="GO:0005506">
    <property type="term" value="F:iron ion binding"/>
    <property type="evidence" value="ECO:0007669"/>
    <property type="project" value="InterPro"/>
</dbReference>
<evidence type="ECO:0000256" key="2">
    <source>
        <dbReference type="ARBA" id="ARBA00010617"/>
    </source>
</evidence>
<dbReference type="GO" id="GO:0020037">
    <property type="term" value="F:heme binding"/>
    <property type="evidence" value="ECO:0007669"/>
    <property type="project" value="InterPro"/>
</dbReference>
<evidence type="ECO:0000256" key="8">
    <source>
        <dbReference type="RuleBase" id="RU000461"/>
    </source>
</evidence>
<evidence type="ECO:0000256" key="3">
    <source>
        <dbReference type="ARBA" id="ARBA00022617"/>
    </source>
</evidence>
<dbReference type="PANTHER" id="PTHR24292:SF102">
    <property type="entry name" value="CYTOCHROME P450 FAMILY-RELATED"/>
    <property type="match status" value="1"/>
</dbReference>
<keyword evidence="5 8" id="KW-0560">Oxidoreductase</keyword>
<protein>
    <recommendedName>
        <fullName evidence="11">Cytochrome P450</fullName>
    </recommendedName>
</protein>
<dbReference type="Proteomes" id="UP000005237">
    <property type="component" value="Unassembled WGS sequence"/>
</dbReference>
<reference evidence="10" key="1">
    <citation type="submission" date="2010-08" db="EMBL/GenBank/DDBJ databases">
        <authorList>
            <consortium name="Caenorhabditis japonica Sequencing Consortium"/>
            <person name="Wilson R.K."/>
        </authorList>
    </citation>
    <scope>NUCLEOTIDE SEQUENCE [LARGE SCALE GENOMIC DNA]</scope>
    <source>
        <strain evidence="10">DF5081</strain>
    </source>
</reference>
<accession>A0A8R1E3U1</accession>
<keyword evidence="6 8" id="KW-0408">Iron</keyword>
<dbReference type="Pfam" id="PF00067">
    <property type="entry name" value="p450"/>
    <property type="match status" value="2"/>
</dbReference>
<dbReference type="SUPFAM" id="SSF48264">
    <property type="entry name" value="Cytochrome P450"/>
    <property type="match status" value="1"/>
</dbReference>
<organism evidence="9 10">
    <name type="scientific">Caenorhabditis japonica</name>
    <dbReference type="NCBI Taxonomy" id="281687"/>
    <lineage>
        <taxon>Eukaryota</taxon>
        <taxon>Metazoa</taxon>
        <taxon>Ecdysozoa</taxon>
        <taxon>Nematoda</taxon>
        <taxon>Chromadorea</taxon>
        <taxon>Rhabditida</taxon>
        <taxon>Rhabditina</taxon>
        <taxon>Rhabditomorpha</taxon>
        <taxon>Rhabditoidea</taxon>
        <taxon>Rhabditidae</taxon>
        <taxon>Peloderinae</taxon>
        <taxon>Caenorhabditis</taxon>
    </lineage>
</organism>
<evidence type="ECO:0000313" key="10">
    <source>
        <dbReference type="Proteomes" id="UP000005237"/>
    </source>
</evidence>
<dbReference type="InterPro" id="IPR002401">
    <property type="entry name" value="Cyt_P450_E_grp-I"/>
</dbReference>
<evidence type="ECO:0008006" key="11">
    <source>
        <dbReference type="Google" id="ProtNLM"/>
    </source>
</evidence>
<dbReference type="GO" id="GO:0004497">
    <property type="term" value="F:monooxygenase activity"/>
    <property type="evidence" value="ECO:0007669"/>
    <property type="project" value="UniProtKB-KW"/>
</dbReference>
<dbReference type="PROSITE" id="PS00086">
    <property type="entry name" value="CYTOCHROME_P450"/>
    <property type="match status" value="1"/>
</dbReference>
<comment type="cofactor">
    <cofactor evidence="1">
        <name>heme</name>
        <dbReference type="ChEBI" id="CHEBI:30413"/>
    </cofactor>
</comment>
<evidence type="ECO:0000256" key="1">
    <source>
        <dbReference type="ARBA" id="ARBA00001971"/>
    </source>
</evidence>
<keyword evidence="10" id="KW-1185">Reference proteome</keyword>
<evidence type="ECO:0000256" key="6">
    <source>
        <dbReference type="ARBA" id="ARBA00023004"/>
    </source>
</evidence>
<sequence>MEDSVLAMIGHMDKHKNGGPFNIHAYYQEFTYDVINRLAMGRAQSEQWKNKDVEVVKQLFLRTHRVFPWYLTVMFPFLQSTVRKVFWNHKNIRGGDVDKIFKYCEKSVLDRIAERAKNAKLGIENPHNDFIDMLLDHYTENEIQDQAFGTQIEKKVTCEDVIGSCFIFLLAGFDTTANTLGYITYLLAKHPEKMRMAQEEVDSICTSESISYDDISKFKYVNGVVKEALRLYPVAWLWLEPETRHKMSWIPFGAGLRTCVGMRLGLAESKTAIAHILRRYSIVGGPKTEEKLKIKGCTTNSPEKVTVYLKSRF</sequence>
<keyword evidence="3 8" id="KW-0349">Heme</keyword>
<dbReference type="EnsemblMetazoa" id="CJA21028.1">
    <property type="protein sequence ID" value="CJA21028.1"/>
    <property type="gene ID" value="WBGene00176600"/>
</dbReference>
<evidence type="ECO:0000256" key="5">
    <source>
        <dbReference type="ARBA" id="ARBA00023002"/>
    </source>
</evidence>
<evidence type="ECO:0000313" key="9">
    <source>
        <dbReference type="EnsemblMetazoa" id="CJA21028.1"/>
    </source>
</evidence>
<name>A0A8R1E3U1_CAEJA</name>
<dbReference type="PRINTS" id="PR00463">
    <property type="entry name" value="EP450I"/>
</dbReference>
<keyword evidence="7 8" id="KW-0503">Monooxygenase</keyword>
<proteinExistence type="inferred from homology"/>
<dbReference type="AlphaFoldDB" id="A0A8R1E3U1"/>